<dbReference type="PROSITE" id="PS51186">
    <property type="entry name" value="GNAT"/>
    <property type="match status" value="1"/>
</dbReference>
<gene>
    <name evidence="2" type="ordered locus">Tpau_1445</name>
</gene>
<dbReference type="RefSeq" id="WP_013126107.1">
    <property type="nucleotide sequence ID" value="NC_014158.1"/>
</dbReference>
<sequence length="170" mass="18220">MTAYEIRRVREGDAARLAVVHVAVWKATYPGMVDGARLEGLTPADRVPGWEAIIAQAEDAEARGIRTRCVVDIASGEIVGMATGGPARDAPAPTTTQLWSLNLLPAHHGTGAAAALLDAVLTPGTPAYLWLAAGNERALAFYRKHGFELDGAEQHDQAWACHELRMVRES</sequence>
<evidence type="ECO:0000313" key="3">
    <source>
        <dbReference type="Proteomes" id="UP000001213"/>
    </source>
</evidence>
<dbReference type="InterPro" id="IPR000182">
    <property type="entry name" value="GNAT_dom"/>
</dbReference>
<dbReference type="Proteomes" id="UP000001213">
    <property type="component" value="Chromosome"/>
</dbReference>
<keyword evidence="3" id="KW-1185">Reference proteome</keyword>
<reference evidence="2 3" key="2">
    <citation type="journal article" date="2011" name="Stand. Genomic Sci.">
        <title>Complete genome sequence of Tsukamurella paurometabola type strain (no. 33).</title>
        <authorList>
            <person name="Munk A.C."/>
            <person name="Lapidus A."/>
            <person name="Lucas S."/>
            <person name="Nolan M."/>
            <person name="Tice H."/>
            <person name="Cheng J.F."/>
            <person name="Del Rio T.G."/>
            <person name="Goodwin L."/>
            <person name="Pitluck S."/>
            <person name="Liolios K."/>
            <person name="Huntemann M."/>
            <person name="Ivanova N."/>
            <person name="Mavromatis K."/>
            <person name="Mikhailova N."/>
            <person name="Pati A."/>
            <person name="Chen A."/>
            <person name="Palaniappan K."/>
            <person name="Tapia R."/>
            <person name="Han C."/>
            <person name="Land M."/>
            <person name="Hauser L."/>
            <person name="Chang Y.J."/>
            <person name="Jeffries C.D."/>
            <person name="Brettin T."/>
            <person name="Yasawong M."/>
            <person name="Brambilla E.M."/>
            <person name="Rohde M."/>
            <person name="Sikorski J."/>
            <person name="Goker M."/>
            <person name="Detter J.C."/>
            <person name="Woyke T."/>
            <person name="Bristow J."/>
            <person name="Eisen J.A."/>
            <person name="Markowitz V."/>
            <person name="Hugenholtz P."/>
            <person name="Kyrpides N.C."/>
            <person name="Klenk H.P."/>
        </authorList>
    </citation>
    <scope>NUCLEOTIDE SEQUENCE [LARGE SCALE GENOMIC DNA]</scope>
    <source>
        <strain evidence="3">ATCC 8368 / DSM 20162 / CCUG 35730 / CIP 100753 / JCM 10117 / KCTC 9821 / NBRC 16120 / NCIMB 702349 / NCTC 13040</strain>
    </source>
</reference>
<feature type="domain" description="N-acetyltransferase" evidence="1">
    <location>
        <begin position="22"/>
        <end position="170"/>
    </location>
</feature>
<dbReference type="AlphaFoldDB" id="D5UXI1"/>
<dbReference type="GO" id="GO:0016747">
    <property type="term" value="F:acyltransferase activity, transferring groups other than amino-acyl groups"/>
    <property type="evidence" value="ECO:0007669"/>
    <property type="project" value="InterPro"/>
</dbReference>
<name>D5UXI1_TSUPD</name>
<keyword evidence="2" id="KW-0808">Transferase</keyword>
<protein>
    <submittedName>
        <fullName evidence="2">GCN5-related N-acetyltransferase</fullName>
    </submittedName>
</protein>
<dbReference type="Gene3D" id="3.40.630.30">
    <property type="match status" value="1"/>
</dbReference>
<organism evidence="2 3">
    <name type="scientific">Tsukamurella paurometabola (strain ATCC 8368 / DSM 20162 / CCUG 35730 / CIP 100753 / JCM 10117 / KCTC 9821 / NBRC 16120 / NCIMB 702349 / NCTC 13040)</name>
    <name type="common">Corynebacterium paurometabolum</name>
    <dbReference type="NCBI Taxonomy" id="521096"/>
    <lineage>
        <taxon>Bacteria</taxon>
        <taxon>Bacillati</taxon>
        <taxon>Actinomycetota</taxon>
        <taxon>Actinomycetes</taxon>
        <taxon>Mycobacteriales</taxon>
        <taxon>Tsukamurellaceae</taxon>
        <taxon>Tsukamurella</taxon>
    </lineage>
</organism>
<evidence type="ECO:0000259" key="1">
    <source>
        <dbReference type="PROSITE" id="PS51186"/>
    </source>
</evidence>
<accession>D5UXI1</accession>
<dbReference type="InterPro" id="IPR016181">
    <property type="entry name" value="Acyl_CoA_acyltransferase"/>
</dbReference>
<dbReference type="eggNOG" id="COG0456">
    <property type="taxonomic scope" value="Bacteria"/>
</dbReference>
<dbReference type="KEGG" id="tpr:Tpau_1445"/>
<proteinExistence type="predicted"/>
<dbReference type="SUPFAM" id="SSF55729">
    <property type="entry name" value="Acyl-CoA N-acyltransferases (Nat)"/>
    <property type="match status" value="1"/>
</dbReference>
<dbReference type="HOGENOM" id="CLU_013985_18_2_11"/>
<dbReference type="Pfam" id="PF00583">
    <property type="entry name" value="Acetyltransf_1"/>
    <property type="match status" value="1"/>
</dbReference>
<reference evidence="3" key="1">
    <citation type="submission" date="2010-03" db="EMBL/GenBank/DDBJ databases">
        <title>The complete chromosome of Tsukamurella paurometabola DSM 20162.</title>
        <authorList>
            <consortium name="US DOE Joint Genome Institute (JGI-PGF)"/>
            <person name="Lucas S."/>
            <person name="Copeland A."/>
            <person name="Lapidus A."/>
            <person name="Glavina del Rio T."/>
            <person name="Dalin E."/>
            <person name="Tice H."/>
            <person name="Bruce D."/>
            <person name="Goodwin L."/>
            <person name="Pitluck S."/>
            <person name="Kyrpides N."/>
            <person name="Mavromatis K."/>
            <person name="Ivanova N."/>
            <person name="Mikhailova N."/>
            <person name="Munk A.C."/>
            <person name="Brettin T."/>
            <person name="Detter J.C."/>
            <person name="Tapia R."/>
            <person name="Han C."/>
            <person name="Larimer F."/>
            <person name="Land M."/>
            <person name="Hauser L."/>
            <person name="Markowitz V."/>
            <person name="Cheng J.-F."/>
            <person name="Hugenholtz P."/>
            <person name="Woyke T."/>
            <person name="Wu D."/>
            <person name="Jando M."/>
            <person name="Brambilla E."/>
            <person name="Klenk H.-P."/>
            <person name="Eisen J.A."/>
        </authorList>
    </citation>
    <scope>NUCLEOTIDE SEQUENCE [LARGE SCALE GENOMIC DNA]</scope>
    <source>
        <strain evidence="3">ATCC 8368 / DSM 20162 / CCUG 35730 / CIP 100753 / JCM 10117 / KCTC 9821 / NBRC 16120 / NCIMB 702349 / NCTC 13040</strain>
    </source>
</reference>
<dbReference type="EMBL" id="CP001966">
    <property type="protein sequence ID" value="ADG78073.1"/>
    <property type="molecule type" value="Genomic_DNA"/>
</dbReference>
<evidence type="ECO:0000313" key="2">
    <source>
        <dbReference type="EMBL" id="ADG78073.1"/>
    </source>
</evidence>